<dbReference type="SUPFAM" id="SSF89550">
    <property type="entry name" value="PHP domain-like"/>
    <property type="match status" value="1"/>
</dbReference>
<comment type="similarity">
    <text evidence="1">Belongs to the metallo-dependent hydrolases superfamily. CpsB/CapC family.</text>
</comment>
<gene>
    <name evidence="6" type="ORF">OCV77_14385</name>
</gene>
<dbReference type="PANTHER" id="PTHR39181:SF1">
    <property type="entry name" value="TYROSINE-PROTEIN PHOSPHATASE YWQE"/>
    <property type="match status" value="1"/>
</dbReference>
<evidence type="ECO:0000256" key="3">
    <source>
        <dbReference type="ARBA" id="ARBA00022801"/>
    </source>
</evidence>
<dbReference type="Pfam" id="PF19567">
    <property type="entry name" value="CpsB_CapC"/>
    <property type="match status" value="1"/>
</dbReference>
<comment type="catalytic activity">
    <reaction evidence="5">
        <text>O-phospho-L-tyrosyl-[protein] + H2O = L-tyrosyl-[protein] + phosphate</text>
        <dbReference type="Rhea" id="RHEA:10684"/>
        <dbReference type="Rhea" id="RHEA-COMP:10136"/>
        <dbReference type="Rhea" id="RHEA-COMP:20101"/>
        <dbReference type="ChEBI" id="CHEBI:15377"/>
        <dbReference type="ChEBI" id="CHEBI:43474"/>
        <dbReference type="ChEBI" id="CHEBI:46858"/>
        <dbReference type="ChEBI" id="CHEBI:61978"/>
        <dbReference type="EC" id="3.1.3.48"/>
    </reaction>
</comment>
<evidence type="ECO:0000256" key="1">
    <source>
        <dbReference type="ARBA" id="ARBA00005750"/>
    </source>
</evidence>
<dbReference type="Proteomes" id="UP001652432">
    <property type="component" value="Unassembled WGS sequence"/>
</dbReference>
<evidence type="ECO:0000313" key="7">
    <source>
        <dbReference type="Proteomes" id="UP001652432"/>
    </source>
</evidence>
<keyword evidence="7" id="KW-1185">Reference proteome</keyword>
<name>A0ABT2T5Y2_9FIRM</name>
<dbReference type="EMBL" id="JAOQKJ010000015">
    <property type="protein sequence ID" value="MCU6745660.1"/>
    <property type="molecule type" value="Genomic_DNA"/>
</dbReference>
<dbReference type="InterPro" id="IPR016667">
    <property type="entry name" value="Caps_polysacc_synth_CpsB/CapC"/>
</dbReference>
<accession>A0ABT2T5Y2</accession>
<dbReference type="EC" id="3.1.3.48" evidence="2"/>
<keyword evidence="4" id="KW-0904">Protein phosphatase</keyword>
<reference evidence="6 7" key="1">
    <citation type="journal article" date="2021" name="ISME Commun">
        <title>Automated analysis of genomic sequences facilitates high-throughput and comprehensive description of bacteria.</title>
        <authorList>
            <person name="Hitch T.C.A."/>
        </authorList>
    </citation>
    <scope>NUCLEOTIDE SEQUENCE [LARGE SCALE GENOMIC DNA]</scope>
    <source>
        <strain evidence="6 7">Sanger_18</strain>
    </source>
</reference>
<sequence>MKYMDIHSHLLPGIDDGARDFKISMEMFRIAEKNGIGAMILTPHYKPMHHNASPATIRRLISEIEEKLKEEKIEIQLYPGNEIYYHSEAVSQALEGRLCTMAGSSYVLVEFNPMDEFEYIRNGLYQFLAEGFRPVLAHVERYRCMTGKADRAEELTGMGAYIQVNAGSIMGCYGLQIKMFTRGLLKRKAVHFVATDAHDTKNRAPELSECARFLVKKFGEDYTRELLYENPMKLVQNEYI</sequence>
<evidence type="ECO:0000313" key="6">
    <source>
        <dbReference type="EMBL" id="MCU6745660.1"/>
    </source>
</evidence>
<evidence type="ECO:0000256" key="2">
    <source>
        <dbReference type="ARBA" id="ARBA00013064"/>
    </source>
</evidence>
<dbReference type="InterPro" id="IPR016195">
    <property type="entry name" value="Pol/histidinol_Pase-like"/>
</dbReference>
<dbReference type="RefSeq" id="WP_262575696.1">
    <property type="nucleotide sequence ID" value="NZ_JAOQKJ010000015.1"/>
</dbReference>
<evidence type="ECO:0000256" key="5">
    <source>
        <dbReference type="ARBA" id="ARBA00051722"/>
    </source>
</evidence>
<protein>
    <recommendedName>
        <fullName evidence="2">protein-tyrosine-phosphatase</fullName>
        <ecNumber evidence="2">3.1.3.48</ecNumber>
    </recommendedName>
</protein>
<evidence type="ECO:0000256" key="4">
    <source>
        <dbReference type="ARBA" id="ARBA00022912"/>
    </source>
</evidence>
<dbReference type="Gene3D" id="3.20.20.140">
    <property type="entry name" value="Metal-dependent hydrolases"/>
    <property type="match status" value="1"/>
</dbReference>
<organism evidence="6 7">
    <name type="scientific">Suilimivivens aceti</name>
    <dbReference type="NCBI Taxonomy" id="2981774"/>
    <lineage>
        <taxon>Bacteria</taxon>
        <taxon>Bacillati</taxon>
        <taxon>Bacillota</taxon>
        <taxon>Clostridia</taxon>
        <taxon>Lachnospirales</taxon>
        <taxon>Lachnospiraceae</taxon>
        <taxon>Suilimivivens</taxon>
    </lineage>
</organism>
<dbReference type="PIRSF" id="PIRSF016557">
    <property type="entry name" value="Caps_synth_CpsB"/>
    <property type="match status" value="1"/>
</dbReference>
<comment type="caution">
    <text evidence="6">The sequence shown here is derived from an EMBL/GenBank/DDBJ whole genome shotgun (WGS) entry which is preliminary data.</text>
</comment>
<keyword evidence="3" id="KW-0378">Hydrolase</keyword>
<dbReference type="PANTHER" id="PTHR39181">
    <property type="entry name" value="TYROSINE-PROTEIN PHOSPHATASE YWQE"/>
    <property type="match status" value="1"/>
</dbReference>
<proteinExistence type="inferred from homology"/>